<accession>A0A2W7NBQ1</accession>
<dbReference type="Gene3D" id="3.90.550.10">
    <property type="entry name" value="Spore Coat Polysaccharide Biosynthesis Protein SpsA, Chain A"/>
    <property type="match status" value="1"/>
</dbReference>
<feature type="transmembrane region" description="Helical" evidence="1">
    <location>
        <begin position="263"/>
        <end position="284"/>
    </location>
</feature>
<organism evidence="3 4">
    <name type="scientific">Palleronia aestuarii</name>
    <dbReference type="NCBI Taxonomy" id="568105"/>
    <lineage>
        <taxon>Bacteria</taxon>
        <taxon>Pseudomonadati</taxon>
        <taxon>Pseudomonadota</taxon>
        <taxon>Alphaproteobacteria</taxon>
        <taxon>Rhodobacterales</taxon>
        <taxon>Roseobacteraceae</taxon>
        <taxon>Palleronia</taxon>
    </lineage>
</organism>
<protein>
    <submittedName>
        <fullName evidence="3">Cellulose synthase/poly-beta-1,6-N-acetylglucosamine synthase-like glycosyltransferase</fullName>
    </submittedName>
</protein>
<keyword evidence="1" id="KW-1133">Transmembrane helix</keyword>
<dbReference type="Pfam" id="PF00535">
    <property type="entry name" value="Glycos_transf_2"/>
    <property type="match status" value="1"/>
</dbReference>
<evidence type="ECO:0000313" key="4">
    <source>
        <dbReference type="Proteomes" id="UP000248916"/>
    </source>
</evidence>
<dbReference type="InterPro" id="IPR001173">
    <property type="entry name" value="Glyco_trans_2-like"/>
</dbReference>
<name>A0A2W7NBQ1_9RHOB</name>
<evidence type="ECO:0000256" key="1">
    <source>
        <dbReference type="SAM" id="Phobius"/>
    </source>
</evidence>
<keyword evidence="1" id="KW-0472">Membrane</keyword>
<dbReference type="RefSeq" id="WP_234822537.1">
    <property type="nucleotide sequence ID" value="NZ_QKZL01000005.1"/>
</dbReference>
<keyword evidence="1" id="KW-0812">Transmembrane</keyword>
<dbReference type="AlphaFoldDB" id="A0A2W7NBQ1"/>
<feature type="domain" description="Glycosyltransferase 2-like" evidence="2">
    <location>
        <begin position="24"/>
        <end position="187"/>
    </location>
</feature>
<comment type="caution">
    <text evidence="3">The sequence shown here is derived from an EMBL/GenBank/DDBJ whole genome shotgun (WGS) entry which is preliminary data.</text>
</comment>
<proteinExistence type="predicted"/>
<dbReference type="PANTHER" id="PTHR43646:SF3">
    <property type="entry name" value="SLR1566 PROTEIN"/>
    <property type="match status" value="1"/>
</dbReference>
<sequence length="356" mass="37970">MTFCNLAIFRAPPALRHGDAPPVSILIPARNEAANIGPAIDHALAGGGEIEVVVLDDGSDDGTGRIVEERAASDPRVRLLSGKGLPKGWNGKQHACFTLARAARHDVLLFVDADVRIAPGGAARMAAHLAARGLDLVSGFPRQRTETLAEKLVIPQIFVLLLGYLPLPMARAFPSEGFAAGCGQLMMVRKDAYVRSGGHAEIRTTMHDGLMLPRLMRRTGGRTDLVDATPLATCRMYETWPEIWSGFSKNATEGMAKPVALPVWTILLLGGHVLPYLLVVSILLSGGTGPLGWSLAALVLVLAARLATALVVRQSMLSVLLHPVAICIVLAIQWNALVGAGRGRGRSWRGRTYDAS</sequence>
<feature type="transmembrane region" description="Helical" evidence="1">
    <location>
        <begin position="291"/>
        <end position="313"/>
    </location>
</feature>
<evidence type="ECO:0000313" key="3">
    <source>
        <dbReference type="EMBL" id="PZX17053.1"/>
    </source>
</evidence>
<dbReference type="EMBL" id="QKZL01000005">
    <property type="protein sequence ID" value="PZX17053.1"/>
    <property type="molecule type" value="Genomic_DNA"/>
</dbReference>
<dbReference type="SUPFAM" id="SSF53448">
    <property type="entry name" value="Nucleotide-diphospho-sugar transferases"/>
    <property type="match status" value="1"/>
</dbReference>
<gene>
    <name evidence="3" type="ORF">LX81_01684</name>
</gene>
<evidence type="ECO:0000259" key="2">
    <source>
        <dbReference type="Pfam" id="PF00535"/>
    </source>
</evidence>
<dbReference type="InterPro" id="IPR029044">
    <property type="entry name" value="Nucleotide-diphossugar_trans"/>
</dbReference>
<dbReference type="GO" id="GO:0016740">
    <property type="term" value="F:transferase activity"/>
    <property type="evidence" value="ECO:0007669"/>
    <property type="project" value="UniProtKB-KW"/>
</dbReference>
<feature type="transmembrane region" description="Helical" evidence="1">
    <location>
        <begin position="319"/>
        <end position="341"/>
    </location>
</feature>
<dbReference type="Proteomes" id="UP000248916">
    <property type="component" value="Unassembled WGS sequence"/>
</dbReference>
<keyword evidence="3" id="KW-0808">Transferase</keyword>
<dbReference type="PANTHER" id="PTHR43646">
    <property type="entry name" value="GLYCOSYLTRANSFERASE"/>
    <property type="match status" value="1"/>
</dbReference>
<reference evidence="3 4" key="1">
    <citation type="submission" date="2018-06" db="EMBL/GenBank/DDBJ databases">
        <title>Genomic Encyclopedia of Archaeal and Bacterial Type Strains, Phase II (KMG-II): from individual species to whole genera.</title>
        <authorList>
            <person name="Goeker M."/>
        </authorList>
    </citation>
    <scope>NUCLEOTIDE SEQUENCE [LARGE SCALE GENOMIC DNA]</scope>
    <source>
        <strain evidence="3 4">DSM 22009</strain>
    </source>
</reference>
<keyword evidence="4" id="KW-1185">Reference proteome</keyword>